<feature type="transmembrane region" description="Helical" evidence="6">
    <location>
        <begin position="480"/>
        <end position="502"/>
    </location>
</feature>
<dbReference type="InterPro" id="IPR002797">
    <property type="entry name" value="Polysacc_synth"/>
</dbReference>
<evidence type="ECO:0000256" key="2">
    <source>
        <dbReference type="ARBA" id="ARBA00022475"/>
    </source>
</evidence>
<dbReference type="PATRIC" id="fig|1423758.3.peg.1116"/>
<protein>
    <submittedName>
        <fullName evidence="7">Polysaccharide transport membrane protein</fullName>
    </submittedName>
</protein>
<feature type="transmembrane region" description="Helical" evidence="6">
    <location>
        <begin position="20"/>
        <end position="40"/>
    </location>
</feature>
<dbReference type="PANTHER" id="PTHR30250">
    <property type="entry name" value="PST FAMILY PREDICTED COLANIC ACID TRANSPORTER"/>
    <property type="match status" value="1"/>
</dbReference>
<feature type="transmembrane region" description="Helical" evidence="6">
    <location>
        <begin position="210"/>
        <end position="230"/>
    </location>
</feature>
<organism evidence="7 8">
    <name type="scientific">Lactobacillus hominis DSM 23910 = CRBIP 24.179</name>
    <dbReference type="NCBI Taxonomy" id="1423758"/>
    <lineage>
        <taxon>Bacteria</taxon>
        <taxon>Bacillati</taxon>
        <taxon>Bacillota</taxon>
        <taxon>Bacilli</taxon>
        <taxon>Lactobacillales</taxon>
        <taxon>Lactobacillaceae</taxon>
        <taxon>Lactobacillus</taxon>
    </lineage>
</organism>
<keyword evidence="5 6" id="KW-0472">Membrane</keyword>
<dbReference type="PANTHER" id="PTHR30250:SF21">
    <property type="entry name" value="LIPID II FLIPPASE MURJ"/>
    <property type="match status" value="1"/>
</dbReference>
<keyword evidence="4 6" id="KW-1133">Transmembrane helix</keyword>
<evidence type="ECO:0000256" key="4">
    <source>
        <dbReference type="ARBA" id="ARBA00022989"/>
    </source>
</evidence>
<feature type="transmembrane region" description="Helical" evidence="6">
    <location>
        <begin position="146"/>
        <end position="164"/>
    </location>
</feature>
<dbReference type="Pfam" id="PF01943">
    <property type="entry name" value="Polysacc_synt"/>
    <property type="match status" value="1"/>
</dbReference>
<comment type="caution">
    <text evidence="7">The sequence shown here is derived from an EMBL/GenBank/DDBJ whole genome shotgun (WGS) entry which is preliminary data.</text>
</comment>
<feature type="transmembrane region" description="Helical" evidence="6">
    <location>
        <begin position="312"/>
        <end position="332"/>
    </location>
</feature>
<dbReference type="GeneID" id="82847248"/>
<feature type="transmembrane region" description="Helical" evidence="6">
    <location>
        <begin position="99"/>
        <end position="118"/>
    </location>
</feature>
<dbReference type="EMBL" id="CAKE01000012">
    <property type="protein sequence ID" value="CCI82029.1"/>
    <property type="molecule type" value="Genomic_DNA"/>
</dbReference>
<dbReference type="GO" id="GO:0005886">
    <property type="term" value="C:plasma membrane"/>
    <property type="evidence" value="ECO:0007669"/>
    <property type="project" value="UniProtKB-SubCell"/>
</dbReference>
<evidence type="ECO:0000256" key="1">
    <source>
        <dbReference type="ARBA" id="ARBA00004651"/>
    </source>
</evidence>
<accession>I7LA78</accession>
<name>I7LA78_9LACO</name>
<dbReference type="OrthoDB" id="9775950at2"/>
<keyword evidence="8" id="KW-1185">Reference proteome</keyword>
<comment type="subcellular location">
    <subcellularLocation>
        <location evidence="1">Cell membrane</location>
        <topology evidence="1">Multi-pass membrane protein</topology>
    </subcellularLocation>
</comment>
<evidence type="ECO:0000256" key="6">
    <source>
        <dbReference type="SAM" id="Phobius"/>
    </source>
</evidence>
<evidence type="ECO:0000313" key="8">
    <source>
        <dbReference type="Proteomes" id="UP000009320"/>
    </source>
</evidence>
<feature type="transmembrane region" description="Helical" evidence="6">
    <location>
        <begin position="508"/>
        <end position="530"/>
    </location>
</feature>
<feature type="transmembrane region" description="Helical" evidence="6">
    <location>
        <begin position="441"/>
        <end position="459"/>
    </location>
</feature>
<dbReference type="STRING" id="1423758.FC41_GL001103"/>
<dbReference type="AlphaFoldDB" id="I7LA78"/>
<feature type="transmembrane region" description="Helical" evidence="6">
    <location>
        <begin position="60"/>
        <end position="78"/>
    </location>
</feature>
<evidence type="ECO:0000256" key="3">
    <source>
        <dbReference type="ARBA" id="ARBA00022692"/>
    </source>
</evidence>
<reference evidence="7 8" key="1">
    <citation type="submission" date="2012-06" db="EMBL/GenBank/DDBJ databases">
        <title>Draft Genome Sequence of Lactobacillus hominis Strain CRBIP 24.179T, isolated from human intestine.</title>
        <authorList>
            <person name="Cousin S."/>
            <person name="Ma L."/>
            <person name="Bizet C."/>
            <person name="Loux V."/>
            <person name="Bouchier C."/>
            <person name="Clermont D."/>
            <person name="Creno S."/>
        </authorList>
    </citation>
    <scope>NUCLEOTIDE SEQUENCE [LARGE SCALE GENOMIC DNA]</scope>
    <source>
        <strain evidence="8">CRBIP 24.179T</strain>
    </source>
</reference>
<evidence type="ECO:0000313" key="7">
    <source>
        <dbReference type="EMBL" id="CCI82029.1"/>
    </source>
</evidence>
<gene>
    <name evidence="7" type="ORF">BN55_01600</name>
</gene>
<dbReference type="InterPro" id="IPR024923">
    <property type="entry name" value="PG_synth_SpoVB"/>
</dbReference>
<dbReference type="eggNOG" id="COG2244">
    <property type="taxonomic scope" value="Bacteria"/>
</dbReference>
<feature type="transmembrane region" description="Helical" evidence="6">
    <location>
        <begin position="353"/>
        <end position="373"/>
    </location>
</feature>
<dbReference type="PIRSF" id="PIRSF038958">
    <property type="entry name" value="PG_synth_SpoVB"/>
    <property type="match status" value="1"/>
</dbReference>
<dbReference type="InterPro" id="IPR050833">
    <property type="entry name" value="Poly_Biosynth_Transport"/>
</dbReference>
<dbReference type="CDD" id="cd13124">
    <property type="entry name" value="MATE_SpoVB_like"/>
    <property type="match status" value="1"/>
</dbReference>
<feature type="transmembrane region" description="Helical" evidence="6">
    <location>
        <begin position="251"/>
        <end position="278"/>
    </location>
</feature>
<evidence type="ECO:0000256" key="5">
    <source>
        <dbReference type="ARBA" id="ARBA00023136"/>
    </source>
</evidence>
<sequence>METNTKENTTQDTMVKGSAWMTFGSIFSRILGAIYIIPWYAWMGSHGNIANALTAKSYNVYSLFIIISTAGIPGAVAKQVAKYNALNEYEIGRKLFRRGLILMAIFGIVCAAIMYYAAPILATDNIMGAIAHGVKTDAREVAVMRSLSYAVLLIPILSIMRGYFQGYADMMPSAMSQFIEQLARVVWMLLTAYFIMQVQHGSYVKAVIQSNLAAAIGAAFGIALLLWFLYSRRAKLKYLMDNSNHEIEISTAGIFLEIINQSIPFIIIDSGITFFQLIDQYTFHPMIAMFVHASSDQIESWYALFGLNANKLIMIIVSLATAMAVTAIPLLSGAHAKKDYESISNQIENTLELFLLVMIPASLGMAAIAKPVYTIFYGFDQLGSNVLYLSSFTAISLGSFTVLMAILQGLSENGMAIKYLILGIIIKLAVQLPMIQLFKVYGPLLATNIGLLITVWLSLKHLRVRYHYNANRTGRRFVGIAAFSLLMFLLVTLIVEVGGKFIDPTRRITAMILVVIAVIFGGGFYAFLALKTSLAQKILGSKVEKIARKLHIRI</sequence>
<dbReference type="RefSeq" id="WP_008470991.1">
    <property type="nucleotide sequence ID" value="NZ_AYZP01000002.1"/>
</dbReference>
<proteinExistence type="predicted"/>
<keyword evidence="3 6" id="KW-0812">Transmembrane</keyword>
<feature type="transmembrane region" description="Helical" evidence="6">
    <location>
        <begin position="185"/>
        <end position="204"/>
    </location>
</feature>
<dbReference type="Proteomes" id="UP000009320">
    <property type="component" value="Unassembled WGS sequence"/>
</dbReference>
<feature type="transmembrane region" description="Helical" evidence="6">
    <location>
        <begin position="419"/>
        <end position="435"/>
    </location>
</feature>
<feature type="transmembrane region" description="Helical" evidence="6">
    <location>
        <begin position="385"/>
        <end position="407"/>
    </location>
</feature>
<keyword evidence="2" id="KW-1003">Cell membrane</keyword>